<dbReference type="InterPro" id="IPR047650">
    <property type="entry name" value="Transpos_IS110"/>
</dbReference>
<evidence type="ECO:0000259" key="2">
    <source>
        <dbReference type="Pfam" id="PF02371"/>
    </source>
</evidence>
<reference evidence="4 5" key="1">
    <citation type="submission" date="2020-01" db="EMBL/GenBank/DDBJ databases">
        <title>Ponticoccus aerotolerans gen. nov., sp. nov., an anaerobic bacterium and proposal of Ponticoccusceae fam. nov., Ponticoccusles ord. nov. and Ponticoccuse classis nov. in the phylum Kiritimatiellaeota.</title>
        <authorList>
            <person name="Zhou L.Y."/>
            <person name="Du Z.J."/>
        </authorList>
    </citation>
    <scope>NUCLEOTIDE SEQUENCE [LARGE SCALE GENOMIC DNA]</scope>
    <source>
        <strain evidence="4 5">S-5007</strain>
    </source>
</reference>
<dbReference type="Pfam" id="PF01548">
    <property type="entry name" value="DEDD_Tnp_IS110"/>
    <property type="match status" value="1"/>
</dbReference>
<dbReference type="NCBIfam" id="NF033542">
    <property type="entry name" value="transpos_IS110"/>
    <property type="match status" value="1"/>
</dbReference>
<protein>
    <submittedName>
        <fullName evidence="4">IS110 family transposase</fullName>
    </submittedName>
</protein>
<organism evidence="4 5">
    <name type="scientific">Tichowtungia aerotolerans</name>
    <dbReference type="NCBI Taxonomy" id="2697043"/>
    <lineage>
        <taxon>Bacteria</taxon>
        <taxon>Pseudomonadati</taxon>
        <taxon>Kiritimatiellota</taxon>
        <taxon>Tichowtungiia</taxon>
        <taxon>Tichowtungiales</taxon>
        <taxon>Tichowtungiaceae</taxon>
        <taxon>Tichowtungia</taxon>
    </lineage>
</organism>
<gene>
    <name evidence="3" type="ORF">GT409_04435</name>
    <name evidence="4" type="ORF">GT409_04505</name>
</gene>
<proteinExistence type="predicted"/>
<dbReference type="PANTHER" id="PTHR33055:SF15">
    <property type="entry name" value="TRANSPOSASE-RELATED"/>
    <property type="match status" value="1"/>
</dbReference>
<dbReference type="KEGG" id="taer:GT409_04435"/>
<dbReference type="InterPro" id="IPR003346">
    <property type="entry name" value="Transposase_20"/>
</dbReference>
<dbReference type="GO" id="GO:0006313">
    <property type="term" value="P:DNA transposition"/>
    <property type="evidence" value="ECO:0007669"/>
    <property type="project" value="InterPro"/>
</dbReference>
<dbReference type="AlphaFoldDB" id="A0A6P1M1P6"/>
<evidence type="ECO:0000313" key="4">
    <source>
        <dbReference type="EMBL" id="QHI68739.1"/>
    </source>
</evidence>
<accession>A0A6P1M1P6</accession>
<dbReference type="Proteomes" id="UP000464954">
    <property type="component" value="Chromosome"/>
</dbReference>
<dbReference type="InterPro" id="IPR002525">
    <property type="entry name" value="Transp_IS110-like_N"/>
</dbReference>
<evidence type="ECO:0000259" key="1">
    <source>
        <dbReference type="Pfam" id="PF01548"/>
    </source>
</evidence>
<feature type="domain" description="Transposase IS110-like N-terminal" evidence="1">
    <location>
        <begin position="12"/>
        <end position="145"/>
    </location>
</feature>
<feature type="domain" description="Transposase IS116/IS110/IS902 C-terminal" evidence="2">
    <location>
        <begin position="223"/>
        <end position="308"/>
    </location>
</feature>
<dbReference type="PANTHER" id="PTHR33055">
    <property type="entry name" value="TRANSPOSASE FOR INSERTION SEQUENCE ELEMENT IS1111A"/>
    <property type="match status" value="1"/>
</dbReference>
<keyword evidence="5" id="KW-1185">Reference proteome</keyword>
<dbReference type="GO" id="GO:0003677">
    <property type="term" value="F:DNA binding"/>
    <property type="evidence" value="ECO:0007669"/>
    <property type="project" value="InterPro"/>
</dbReference>
<sequence length="351" mass="40648">MKYYTTTTEYNCGIDLHTRQMYICVMNRAGEVLVHRNIRDNDFGFFLKLVEPYRKDLTVTCESCFVCFWLADACEDAGIKFVLAHAYYVKSIAANKHKNDKEDARELAECLRTNRIPPAYVCPRELRPVRNLLRRRTKYVRNRAVLTGHSAREVMAAGNRPLNIQANSKERWREGVRSSFEAPLDSFTAEAELYMIESYDRIIMQMEQRIEKYARDFQPQDYRLLRTVPGIGKILALTILYETIDIKRFPSDKDFVSYCRLVAGTNESGGKDFGGKGRKMGNPYLKWAFMQAAVLGKRADKKLNAYYEKLARQKGKHIANAVLATKIARAVYFMLKQKTGFSPEMMMRGRR</sequence>
<dbReference type="GO" id="GO:0004803">
    <property type="term" value="F:transposase activity"/>
    <property type="evidence" value="ECO:0007669"/>
    <property type="project" value="InterPro"/>
</dbReference>
<dbReference type="Pfam" id="PF02371">
    <property type="entry name" value="Transposase_20"/>
    <property type="match status" value="1"/>
</dbReference>
<dbReference type="EMBL" id="CP047593">
    <property type="protein sequence ID" value="QHI68725.1"/>
    <property type="molecule type" value="Genomic_DNA"/>
</dbReference>
<evidence type="ECO:0000313" key="5">
    <source>
        <dbReference type="Proteomes" id="UP000464954"/>
    </source>
</evidence>
<dbReference type="KEGG" id="taer:GT409_04505"/>
<dbReference type="RefSeq" id="WP_160627327.1">
    <property type="nucleotide sequence ID" value="NZ_CP047593.1"/>
</dbReference>
<dbReference type="EMBL" id="CP047593">
    <property type="protein sequence ID" value="QHI68739.1"/>
    <property type="molecule type" value="Genomic_DNA"/>
</dbReference>
<name>A0A6P1M1P6_9BACT</name>
<evidence type="ECO:0000313" key="3">
    <source>
        <dbReference type="EMBL" id="QHI68725.1"/>
    </source>
</evidence>